<accession>A0ABQ9IDY3</accession>
<reference evidence="1 2" key="1">
    <citation type="submission" date="2023-02" db="EMBL/GenBank/DDBJ databases">
        <title>LHISI_Scaffold_Assembly.</title>
        <authorList>
            <person name="Stuart O.P."/>
            <person name="Cleave R."/>
            <person name="Magrath M.J.L."/>
            <person name="Mikheyev A.S."/>
        </authorList>
    </citation>
    <scope>NUCLEOTIDE SEQUENCE [LARGE SCALE GENOMIC DNA]</scope>
    <source>
        <strain evidence="1">Daus_M_001</strain>
        <tissue evidence="1">Leg muscle</tissue>
    </source>
</reference>
<name>A0ABQ9IDY3_9NEOP</name>
<dbReference type="EMBL" id="JARBHB010000001">
    <property type="protein sequence ID" value="KAJ8894889.1"/>
    <property type="molecule type" value="Genomic_DNA"/>
</dbReference>
<evidence type="ECO:0000313" key="2">
    <source>
        <dbReference type="Proteomes" id="UP001159363"/>
    </source>
</evidence>
<keyword evidence="2" id="KW-1185">Reference proteome</keyword>
<comment type="caution">
    <text evidence="1">The sequence shown here is derived from an EMBL/GenBank/DDBJ whole genome shotgun (WGS) entry which is preliminary data.</text>
</comment>
<sequence>MVLSWRGTRAEGMLPVESHRSSHNMLLVASTVPWFSRRIQEFEKFANQILSHGLELDAYTWNSPTLCTTNAGNTSQSSCVRDSFFTSY</sequence>
<evidence type="ECO:0000313" key="1">
    <source>
        <dbReference type="EMBL" id="KAJ8894889.1"/>
    </source>
</evidence>
<organism evidence="1 2">
    <name type="scientific">Dryococelus australis</name>
    <dbReference type="NCBI Taxonomy" id="614101"/>
    <lineage>
        <taxon>Eukaryota</taxon>
        <taxon>Metazoa</taxon>
        <taxon>Ecdysozoa</taxon>
        <taxon>Arthropoda</taxon>
        <taxon>Hexapoda</taxon>
        <taxon>Insecta</taxon>
        <taxon>Pterygota</taxon>
        <taxon>Neoptera</taxon>
        <taxon>Polyneoptera</taxon>
        <taxon>Phasmatodea</taxon>
        <taxon>Verophasmatodea</taxon>
        <taxon>Anareolatae</taxon>
        <taxon>Phasmatidae</taxon>
        <taxon>Eurycanthinae</taxon>
        <taxon>Dryococelus</taxon>
    </lineage>
</organism>
<gene>
    <name evidence="1" type="ORF">PR048_000196</name>
</gene>
<proteinExistence type="predicted"/>
<protein>
    <submittedName>
        <fullName evidence="1">Uncharacterized protein</fullName>
    </submittedName>
</protein>
<dbReference type="Proteomes" id="UP001159363">
    <property type="component" value="Chromosome 1"/>
</dbReference>